<evidence type="ECO:0000313" key="2">
    <source>
        <dbReference type="EMBL" id="TSD68388.1"/>
    </source>
</evidence>
<reference evidence="2 3" key="1">
    <citation type="submission" date="2019-07" db="EMBL/GenBank/DDBJ databases">
        <authorList>
            <person name="Zhao L.H."/>
        </authorList>
    </citation>
    <scope>NUCLEOTIDE SEQUENCE [LARGE SCALE GENOMIC DNA]</scope>
    <source>
        <strain evidence="2 3">Co35</strain>
    </source>
</reference>
<comment type="caution">
    <text evidence="2">The sequence shown here is derived from an EMBL/GenBank/DDBJ whole genome shotgun (WGS) entry which is preliminary data.</text>
</comment>
<keyword evidence="1" id="KW-0472">Membrane</keyword>
<keyword evidence="1" id="KW-1133">Transmembrane helix</keyword>
<feature type="transmembrane region" description="Helical" evidence="1">
    <location>
        <begin position="39"/>
        <end position="57"/>
    </location>
</feature>
<organism evidence="2 3">
    <name type="scientific">Aeromicrobium piscarium</name>
    <dbReference type="NCBI Taxonomy" id="2590901"/>
    <lineage>
        <taxon>Bacteria</taxon>
        <taxon>Bacillati</taxon>
        <taxon>Actinomycetota</taxon>
        <taxon>Actinomycetes</taxon>
        <taxon>Propionibacteriales</taxon>
        <taxon>Nocardioidaceae</taxon>
        <taxon>Aeromicrobium</taxon>
    </lineage>
</organism>
<keyword evidence="1" id="KW-0812">Transmembrane</keyword>
<dbReference type="RefSeq" id="WP_143911337.1">
    <property type="nucleotide sequence ID" value="NZ_VLNT01000001.1"/>
</dbReference>
<dbReference type="AlphaFoldDB" id="A0A554SPY9"/>
<dbReference type="Proteomes" id="UP000316988">
    <property type="component" value="Unassembled WGS sequence"/>
</dbReference>
<name>A0A554SPY9_9ACTN</name>
<feature type="transmembrane region" description="Helical" evidence="1">
    <location>
        <begin position="7"/>
        <end position="27"/>
    </location>
</feature>
<dbReference type="EMBL" id="VLNT01000001">
    <property type="protein sequence ID" value="TSD68388.1"/>
    <property type="molecule type" value="Genomic_DNA"/>
</dbReference>
<evidence type="ECO:0000313" key="3">
    <source>
        <dbReference type="Proteomes" id="UP000316988"/>
    </source>
</evidence>
<gene>
    <name evidence="2" type="ORF">FNM00_02010</name>
</gene>
<dbReference type="OrthoDB" id="3748825at2"/>
<keyword evidence="3" id="KW-1185">Reference proteome</keyword>
<protein>
    <submittedName>
        <fullName evidence="2">Uncharacterized protein</fullName>
    </submittedName>
</protein>
<evidence type="ECO:0000256" key="1">
    <source>
        <dbReference type="SAM" id="Phobius"/>
    </source>
</evidence>
<accession>A0A554SPY9</accession>
<proteinExistence type="predicted"/>
<sequence>MNIHPFRVTPFVFGVLFLLVAAGWTALEYDVMTGAQLRLAGPIALIVIGLIGVALTFRRRT</sequence>